<keyword evidence="1" id="KW-0472">Membrane</keyword>
<sequence length="137" mass="15905">MLKLKPLVAITSQQFANAKRRDYSFFEYNFSKKVWQSVLRLCSIHRAVGTWRQELAWTILKLKGKSLLVVILKLAWSAYLYVVWRQRNKKYFSASLLTEDTILVQIKEIVRVHLGGSLINRTNPTNASLCTFWGIIG</sequence>
<accession>A0A5D2JTN0</accession>
<keyword evidence="3" id="KW-1185">Reference proteome</keyword>
<evidence type="ECO:0000256" key="1">
    <source>
        <dbReference type="SAM" id="Phobius"/>
    </source>
</evidence>
<name>A0A5D2JTN0_GOSTO</name>
<organism evidence="2 3">
    <name type="scientific">Gossypium tomentosum</name>
    <name type="common">Hawaiian cotton</name>
    <name type="synonym">Gossypium sandvicense</name>
    <dbReference type="NCBI Taxonomy" id="34277"/>
    <lineage>
        <taxon>Eukaryota</taxon>
        <taxon>Viridiplantae</taxon>
        <taxon>Streptophyta</taxon>
        <taxon>Embryophyta</taxon>
        <taxon>Tracheophyta</taxon>
        <taxon>Spermatophyta</taxon>
        <taxon>Magnoliopsida</taxon>
        <taxon>eudicotyledons</taxon>
        <taxon>Gunneridae</taxon>
        <taxon>Pentapetalae</taxon>
        <taxon>rosids</taxon>
        <taxon>malvids</taxon>
        <taxon>Malvales</taxon>
        <taxon>Malvaceae</taxon>
        <taxon>Malvoideae</taxon>
        <taxon>Gossypium</taxon>
    </lineage>
</organism>
<keyword evidence="1" id="KW-0812">Transmembrane</keyword>
<proteinExistence type="predicted"/>
<dbReference type="EMBL" id="CM017630">
    <property type="protein sequence ID" value="TYH57263.1"/>
    <property type="molecule type" value="Genomic_DNA"/>
</dbReference>
<protein>
    <recommendedName>
        <fullName evidence="4">Reverse transcriptase zinc-binding domain-containing protein</fullName>
    </recommendedName>
</protein>
<evidence type="ECO:0000313" key="3">
    <source>
        <dbReference type="Proteomes" id="UP000322667"/>
    </source>
</evidence>
<evidence type="ECO:0000313" key="2">
    <source>
        <dbReference type="EMBL" id="TYH57263.1"/>
    </source>
</evidence>
<gene>
    <name evidence="2" type="ORF">ES332_D08G077500v1</name>
</gene>
<dbReference type="Proteomes" id="UP000322667">
    <property type="component" value="Chromosome D08"/>
</dbReference>
<evidence type="ECO:0008006" key="4">
    <source>
        <dbReference type="Google" id="ProtNLM"/>
    </source>
</evidence>
<keyword evidence="1" id="KW-1133">Transmembrane helix</keyword>
<feature type="transmembrane region" description="Helical" evidence="1">
    <location>
        <begin position="66"/>
        <end position="84"/>
    </location>
</feature>
<dbReference type="AlphaFoldDB" id="A0A5D2JTN0"/>
<reference evidence="2 3" key="1">
    <citation type="submission" date="2019-07" db="EMBL/GenBank/DDBJ databases">
        <title>WGS assembly of Gossypium tomentosum.</title>
        <authorList>
            <person name="Chen Z.J."/>
            <person name="Sreedasyam A."/>
            <person name="Ando A."/>
            <person name="Song Q."/>
            <person name="De L."/>
            <person name="Hulse-Kemp A."/>
            <person name="Ding M."/>
            <person name="Ye W."/>
            <person name="Kirkbride R."/>
            <person name="Jenkins J."/>
            <person name="Plott C."/>
            <person name="Lovell J."/>
            <person name="Lin Y.-M."/>
            <person name="Vaughn R."/>
            <person name="Liu B."/>
            <person name="Li W."/>
            <person name="Simpson S."/>
            <person name="Scheffler B."/>
            <person name="Saski C."/>
            <person name="Grover C."/>
            <person name="Hu G."/>
            <person name="Conover J."/>
            <person name="Carlson J."/>
            <person name="Shu S."/>
            <person name="Boston L."/>
            <person name="Williams M."/>
            <person name="Peterson D."/>
            <person name="Mcgee K."/>
            <person name="Jones D."/>
            <person name="Wendel J."/>
            <person name="Stelly D."/>
            <person name="Grimwood J."/>
            <person name="Schmutz J."/>
        </authorList>
    </citation>
    <scope>NUCLEOTIDE SEQUENCE [LARGE SCALE GENOMIC DNA]</scope>
    <source>
        <strain evidence="2">7179.01</strain>
    </source>
</reference>